<reference evidence="2 3" key="1">
    <citation type="submission" date="2018-06" db="EMBL/GenBank/DDBJ databases">
        <authorList>
            <consortium name="Pathogen Informatics"/>
            <person name="Doyle S."/>
        </authorList>
    </citation>
    <scope>NUCLEOTIDE SEQUENCE [LARGE SCALE GENOMIC DNA]</scope>
    <source>
        <strain evidence="2 3">NCTC8297</strain>
    </source>
</reference>
<evidence type="ECO:0000313" key="2">
    <source>
        <dbReference type="EMBL" id="SUG44916.1"/>
    </source>
</evidence>
<feature type="region of interest" description="Disordered" evidence="1">
    <location>
        <begin position="58"/>
        <end position="96"/>
    </location>
</feature>
<evidence type="ECO:0000256" key="1">
    <source>
        <dbReference type="SAM" id="MobiDB-lite"/>
    </source>
</evidence>
<gene>
    <name evidence="2" type="ORF">NCTC8297_00072</name>
</gene>
<dbReference type="Proteomes" id="UP000254741">
    <property type="component" value="Unassembled WGS sequence"/>
</dbReference>
<protein>
    <submittedName>
        <fullName evidence="2">Uncharacterized protein</fullName>
    </submittedName>
</protein>
<sequence length="96" mass="10681">MSRKPPQRRKARARNGVAPYSPRQFAGVQGAQVTARPEAAPPERRLQALVLRHGWKPEGRRRFTGSVHDSPARTPAVKPGTAENRKWEDKNGLHAA</sequence>
<accession>A0A379T454</accession>
<organism evidence="2 3">
    <name type="scientific">Salmonella enterica subsp. arizonae</name>
    <dbReference type="NCBI Taxonomy" id="59203"/>
    <lineage>
        <taxon>Bacteria</taxon>
        <taxon>Pseudomonadati</taxon>
        <taxon>Pseudomonadota</taxon>
        <taxon>Gammaproteobacteria</taxon>
        <taxon>Enterobacterales</taxon>
        <taxon>Enterobacteriaceae</taxon>
        <taxon>Salmonella</taxon>
    </lineage>
</organism>
<name>A0A379T454_SALER</name>
<proteinExistence type="predicted"/>
<evidence type="ECO:0000313" key="3">
    <source>
        <dbReference type="Proteomes" id="UP000254741"/>
    </source>
</evidence>
<feature type="compositionally biased region" description="Basic residues" evidence="1">
    <location>
        <begin position="1"/>
        <end position="13"/>
    </location>
</feature>
<feature type="compositionally biased region" description="Basic and acidic residues" evidence="1">
    <location>
        <begin position="83"/>
        <end position="96"/>
    </location>
</feature>
<dbReference type="AlphaFoldDB" id="A0A379T454"/>
<feature type="region of interest" description="Disordered" evidence="1">
    <location>
        <begin position="1"/>
        <end position="29"/>
    </location>
</feature>
<dbReference type="EMBL" id="UGXG01000001">
    <property type="protein sequence ID" value="SUG44916.1"/>
    <property type="molecule type" value="Genomic_DNA"/>
</dbReference>